<reference evidence="1" key="1">
    <citation type="journal article" date="2020" name="mSystems">
        <title>Genome- and Community-Level Interaction Insights into Carbon Utilization and Element Cycling Functions of Hydrothermarchaeota in Hydrothermal Sediment.</title>
        <authorList>
            <person name="Zhou Z."/>
            <person name="Liu Y."/>
            <person name="Xu W."/>
            <person name="Pan J."/>
            <person name="Luo Z.H."/>
            <person name="Li M."/>
        </authorList>
    </citation>
    <scope>NUCLEOTIDE SEQUENCE [LARGE SCALE GENOMIC DNA]</scope>
    <source>
        <strain evidence="1">SpSt-300</strain>
    </source>
</reference>
<name>A0A7C2IWQ3_9THEO</name>
<sequence length="91" mass="10092">MVIIFFTRVRERLLRALKFLLLVLFITVLLQYGIARMGTGNGQFSGAPFISGKAGPAAGQVTAGEEKDGKENFFDELLKRLKGYYQGNADF</sequence>
<dbReference type="AlphaFoldDB" id="A0A7C2IWQ3"/>
<dbReference type="EMBL" id="DSMU01000365">
    <property type="protein sequence ID" value="HEL66160.1"/>
    <property type="molecule type" value="Genomic_DNA"/>
</dbReference>
<gene>
    <name evidence="1" type="ORF">ENQ34_05735</name>
</gene>
<proteinExistence type="predicted"/>
<organism evidence="1">
    <name type="scientific">Ammonifex degensii</name>
    <dbReference type="NCBI Taxonomy" id="42838"/>
    <lineage>
        <taxon>Bacteria</taxon>
        <taxon>Bacillati</taxon>
        <taxon>Bacillota</taxon>
        <taxon>Clostridia</taxon>
        <taxon>Thermoanaerobacterales</taxon>
        <taxon>Thermoanaerobacteraceae</taxon>
        <taxon>Ammonifex</taxon>
    </lineage>
</organism>
<accession>A0A7C2IWQ3</accession>
<comment type="caution">
    <text evidence="1">The sequence shown here is derived from an EMBL/GenBank/DDBJ whole genome shotgun (WGS) entry which is preliminary data.</text>
</comment>
<evidence type="ECO:0000313" key="1">
    <source>
        <dbReference type="EMBL" id="HEL66160.1"/>
    </source>
</evidence>
<protein>
    <submittedName>
        <fullName evidence="1">Uncharacterized protein</fullName>
    </submittedName>
</protein>